<dbReference type="OrthoDB" id="1291858at2759"/>
<feature type="region of interest" description="Disordered" evidence="1">
    <location>
        <begin position="90"/>
        <end position="121"/>
    </location>
</feature>
<accession>A0A0C2FSK1</accession>
<protein>
    <submittedName>
        <fullName evidence="2">Uncharacterized protein</fullName>
    </submittedName>
</protein>
<dbReference type="AlphaFoldDB" id="A0A0C2FSK1"/>
<feature type="non-terminal residue" evidence="2">
    <location>
        <position position="1"/>
    </location>
</feature>
<evidence type="ECO:0000256" key="1">
    <source>
        <dbReference type="SAM" id="MobiDB-lite"/>
    </source>
</evidence>
<sequence>GVELLFLVKAGGDACKYLQSQRQWDKSIVYAKMGLEDSEDVLSKWIAHLSFDQKTQYMYAQASQREWPGVVDMLSSCGLAELGRLILRATTSSPPSSSREANSPAGSEDASRAASELPPSE</sequence>
<name>A0A0C2FSK1_9BILA</name>
<reference evidence="2 3" key="1">
    <citation type="submission" date="2013-12" db="EMBL/GenBank/DDBJ databases">
        <title>Draft genome of the parsitic nematode Ancylostoma duodenale.</title>
        <authorList>
            <person name="Mitreva M."/>
        </authorList>
    </citation>
    <scope>NUCLEOTIDE SEQUENCE [LARGE SCALE GENOMIC DNA]</scope>
    <source>
        <strain evidence="2 3">Zhejiang</strain>
    </source>
</reference>
<evidence type="ECO:0000313" key="2">
    <source>
        <dbReference type="EMBL" id="KIH51560.1"/>
    </source>
</evidence>
<dbReference type="InterPro" id="IPR039694">
    <property type="entry name" value="WDR11"/>
</dbReference>
<dbReference type="PANTHER" id="PTHR14593">
    <property type="entry name" value="WD REPEAT-CONTAINING PROTEIN 11"/>
    <property type="match status" value="1"/>
</dbReference>
<keyword evidence="3" id="KW-1185">Reference proteome</keyword>
<dbReference type="PANTHER" id="PTHR14593:SF5">
    <property type="entry name" value="WD REPEAT-CONTAINING PROTEIN 11"/>
    <property type="match status" value="1"/>
</dbReference>
<gene>
    <name evidence="2" type="ORF">ANCDUO_18355</name>
</gene>
<dbReference type="EMBL" id="KN746218">
    <property type="protein sequence ID" value="KIH51560.1"/>
    <property type="molecule type" value="Genomic_DNA"/>
</dbReference>
<dbReference type="Proteomes" id="UP000054047">
    <property type="component" value="Unassembled WGS sequence"/>
</dbReference>
<organism evidence="2 3">
    <name type="scientific">Ancylostoma duodenale</name>
    <dbReference type="NCBI Taxonomy" id="51022"/>
    <lineage>
        <taxon>Eukaryota</taxon>
        <taxon>Metazoa</taxon>
        <taxon>Ecdysozoa</taxon>
        <taxon>Nematoda</taxon>
        <taxon>Chromadorea</taxon>
        <taxon>Rhabditida</taxon>
        <taxon>Rhabditina</taxon>
        <taxon>Rhabditomorpha</taxon>
        <taxon>Strongyloidea</taxon>
        <taxon>Ancylostomatidae</taxon>
        <taxon>Ancylostomatinae</taxon>
        <taxon>Ancylostoma</taxon>
    </lineage>
</organism>
<evidence type="ECO:0000313" key="3">
    <source>
        <dbReference type="Proteomes" id="UP000054047"/>
    </source>
</evidence>
<proteinExistence type="predicted"/>
<dbReference type="GO" id="GO:0005737">
    <property type="term" value="C:cytoplasm"/>
    <property type="evidence" value="ECO:0007669"/>
    <property type="project" value="TreeGrafter"/>
</dbReference>